<dbReference type="GO" id="GO:0015074">
    <property type="term" value="P:DNA integration"/>
    <property type="evidence" value="ECO:0007669"/>
    <property type="project" value="InterPro"/>
</dbReference>
<protein>
    <submittedName>
        <fullName evidence="2">Transposase</fullName>
    </submittedName>
</protein>
<dbReference type="EMBL" id="CAACVJ010000282">
    <property type="protein sequence ID" value="VEP15620.1"/>
    <property type="molecule type" value="Genomic_DNA"/>
</dbReference>
<gene>
    <name evidence="2" type="ORF">H1P_3520002</name>
</gene>
<proteinExistence type="predicted"/>
<reference evidence="2 3" key="1">
    <citation type="submission" date="2019-01" db="EMBL/GenBank/DDBJ databases">
        <authorList>
            <person name="Brito A."/>
        </authorList>
    </citation>
    <scope>NUCLEOTIDE SEQUENCE [LARGE SCALE GENOMIC DNA]</scope>
    <source>
        <strain evidence="2">1</strain>
    </source>
</reference>
<dbReference type="InterPro" id="IPR001584">
    <property type="entry name" value="Integrase_cat-core"/>
</dbReference>
<evidence type="ECO:0000259" key="1">
    <source>
        <dbReference type="PROSITE" id="PS50994"/>
    </source>
</evidence>
<dbReference type="PROSITE" id="PS50994">
    <property type="entry name" value="INTEGRASE"/>
    <property type="match status" value="1"/>
</dbReference>
<dbReference type="InterPro" id="IPR036397">
    <property type="entry name" value="RNaseH_sf"/>
</dbReference>
<evidence type="ECO:0000313" key="3">
    <source>
        <dbReference type="Proteomes" id="UP000320055"/>
    </source>
</evidence>
<accession>A0A563VW24</accession>
<keyword evidence="3" id="KW-1185">Reference proteome</keyword>
<dbReference type="InterPro" id="IPR012337">
    <property type="entry name" value="RNaseH-like_sf"/>
</dbReference>
<sequence length="422" mass="47950">MNNDKTLELISNSLESDSDIKQANLIASELEGTAKIRLEVIHSLIEPCDRTTYGERLRAGAKKLGVSVRSLQRLFKKYQEQGITALVSTSRADKGNHRISQFWQDFILKTYQQGNKGSKRMSPKQVALRVQAKAAEIGDDKPPSYKTVLRVLKPIQQKKERSIRSPGWQGKTLSVKTRDGDDISINHSNQVWQCDHTRADVLLVDRHGGLIGRPWLTTVIDSYSRCVMGINLGFDAPSSQIVALALRHSILPKTYSQDFQLHCDWGTFGLPECLFTDGGKDFRSNHLEEIATQLGFVRKLRDRPSEGGIVERPFKTLNQSLFSTLPGYTGSNVQERPKDAEKDAQLTLRDLENLIVRFIVDQYNRSAIAGKDEQTRYQRWEAGLIKEPRIISERELDICLMKTARRTVQRAGHLQFENIVYR</sequence>
<dbReference type="Proteomes" id="UP000320055">
    <property type="component" value="Unassembled WGS sequence"/>
</dbReference>
<dbReference type="GO" id="GO:0003676">
    <property type="term" value="F:nucleic acid binding"/>
    <property type="evidence" value="ECO:0007669"/>
    <property type="project" value="InterPro"/>
</dbReference>
<name>A0A563VW24_9CYAN</name>
<feature type="domain" description="Integrase catalytic" evidence="1">
    <location>
        <begin position="183"/>
        <end position="384"/>
    </location>
</feature>
<dbReference type="SUPFAM" id="SSF53098">
    <property type="entry name" value="Ribonuclease H-like"/>
    <property type="match status" value="1"/>
</dbReference>
<dbReference type="AlphaFoldDB" id="A0A563VW24"/>
<organism evidence="2 3">
    <name type="scientific">Hyella patelloides LEGE 07179</name>
    <dbReference type="NCBI Taxonomy" id="945734"/>
    <lineage>
        <taxon>Bacteria</taxon>
        <taxon>Bacillati</taxon>
        <taxon>Cyanobacteriota</taxon>
        <taxon>Cyanophyceae</taxon>
        <taxon>Pleurocapsales</taxon>
        <taxon>Hyellaceae</taxon>
        <taxon>Hyella</taxon>
    </lineage>
</organism>
<dbReference type="Gene3D" id="3.30.420.10">
    <property type="entry name" value="Ribonuclease H-like superfamily/Ribonuclease H"/>
    <property type="match status" value="1"/>
</dbReference>
<evidence type="ECO:0000313" key="2">
    <source>
        <dbReference type="EMBL" id="VEP15620.1"/>
    </source>
</evidence>